<protein>
    <submittedName>
        <fullName evidence="6">OmpA family protein</fullName>
    </submittedName>
</protein>
<dbReference type="Gene3D" id="3.30.1330.60">
    <property type="entry name" value="OmpA-like domain"/>
    <property type="match status" value="1"/>
</dbReference>
<dbReference type="InterPro" id="IPR006665">
    <property type="entry name" value="OmpA-like"/>
</dbReference>
<gene>
    <name evidence="6" type="ORF">E4O86_22745</name>
</gene>
<dbReference type="PANTHER" id="PTHR30329">
    <property type="entry name" value="STATOR ELEMENT OF FLAGELLAR MOTOR COMPLEX"/>
    <property type="match status" value="1"/>
</dbReference>
<dbReference type="SUPFAM" id="SSF103088">
    <property type="entry name" value="OmpA-like"/>
    <property type="match status" value="1"/>
</dbReference>
<dbReference type="AlphaFoldDB" id="A0A964T8I9"/>
<dbReference type="CDD" id="cd07185">
    <property type="entry name" value="OmpA_C-like"/>
    <property type="match status" value="1"/>
</dbReference>
<reference evidence="6" key="1">
    <citation type="submission" date="2019-03" db="EMBL/GenBank/DDBJ databases">
        <title>Afifella sp. nov., isolated from activated sludge.</title>
        <authorList>
            <person name="Li Q."/>
            <person name="Liu Y."/>
        </authorList>
    </citation>
    <scope>NUCLEOTIDE SEQUENCE</scope>
    <source>
        <strain evidence="6">L72</strain>
    </source>
</reference>
<evidence type="ECO:0000259" key="5">
    <source>
        <dbReference type="PROSITE" id="PS51123"/>
    </source>
</evidence>
<comment type="caution">
    <text evidence="6">The sequence shown here is derived from an EMBL/GenBank/DDBJ whole genome shotgun (WGS) entry which is preliminary data.</text>
</comment>
<dbReference type="Proteomes" id="UP000773614">
    <property type="component" value="Unassembled WGS sequence"/>
</dbReference>
<comment type="subcellular location">
    <subcellularLocation>
        <location evidence="1">Cell outer membrane</location>
    </subcellularLocation>
</comment>
<keyword evidence="7" id="KW-1185">Reference proteome</keyword>
<evidence type="ECO:0000256" key="3">
    <source>
        <dbReference type="ARBA" id="ARBA00023237"/>
    </source>
</evidence>
<dbReference type="EMBL" id="SPKJ01000197">
    <property type="protein sequence ID" value="MYZ50521.1"/>
    <property type="molecule type" value="Genomic_DNA"/>
</dbReference>
<dbReference type="InterPro" id="IPR050330">
    <property type="entry name" value="Bact_OuterMem_StrucFunc"/>
</dbReference>
<evidence type="ECO:0000256" key="4">
    <source>
        <dbReference type="PROSITE-ProRule" id="PRU00473"/>
    </source>
</evidence>
<dbReference type="InterPro" id="IPR006664">
    <property type="entry name" value="OMP_bac"/>
</dbReference>
<evidence type="ECO:0000256" key="2">
    <source>
        <dbReference type="ARBA" id="ARBA00023136"/>
    </source>
</evidence>
<name>A0A964T8I9_9HYPH</name>
<dbReference type="Pfam" id="PF00691">
    <property type="entry name" value="OmpA"/>
    <property type="match status" value="1"/>
</dbReference>
<evidence type="ECO:0000256" key="1">
    <source>
        <dbReference type="ARBA" id="ARBA00004442"/>
    </source>
</evidence>
<dbReference type="PANTHER" id="PTHR30329:SF21">
    <property type="entry name" value="LIPOPROTEIN YIAD-RELATED"/>
    <property type="match status" value="1"/>
</dbReference>
<evidence type="ECO:0000313" key="6">
    <source>
        <dbReference type="EMBL" id="MYZ50521.1"/>
    </source>
</evidence>
<accession>A0A964T8I9</accession>
<sequence>MPVPSDANVLSREGDRVIIKRGNEVTIRKDETQRLRQQARDVNTRRLDNGLSEFTIVRPDGTRVVTVRNDQGDILRRVRVLPGGQEVVLIDSLRNGRAPNRGPVPNFAAKLPPLTVRIPRQEYIVETRRASPADIRQALTAPPIEKVTETYTVDEVRQSERLRDMVRRVDVDTITFETASADIGRDQIASLAAIGKALEDIINRDPREVYLIEGHTDAVGSDLSNLALSDRRAESVAYALSSNWQIPPENLVTQGYGEQYLKVPTEAAERENRRVTIRRITPLVQAQQ</sequence>
<dbReference type="InterPro" id="IPR036737">
    <property type="entry name" value="OmpA-like_sf"/>
</dbReference>
<dbReference type="GO" id="GO:0009279">
    <property type="term" value="C:cell outer membrane"/>
    <property type="evidence" value="ECO:0007669"/>
    <property type="project" value="UniProtKB-SubCell"/>
</dbReference>
<keyword evidence="2 4" id="KW-0472">Membrane</keyword>
<organism evidence="6 7">
    <name type="scientific">Propylenella binzhouense</name>
    <dbReference type="NCBI Taxonomy" id="2555902"/>
    <lineage>
        <taxon>Bacteria</taxon>
        <taxon>Pseudomonadati</taxon>
        <taxon>Pseudomonadota</taxon>
        <taxon>Alphaproteobacteria</taxon>
        <taxon>Hyphomicrobiales</taxon>
        <taxon>Propylenellaceae</taxon>
        <taxon>Propylenella</taxon>
    </lineage>
</organism>
<dbReference type="PRINTS" id="PR01021">
    <property type="entry name" value="OMPADOMAIN"/>
</dbReference>
<keyword evidence="3" id="KW-0998">Cell outer membrane</keyword>
<proteinExistence type="predicted"/>
<dbReference type="PROSITE" id="PS51123">
    <property type="entry name" value="OMPA_2"/>
    <property type="match status" value="1"/>
</dbReference>
<feature type="domain" description="OmpA-like" evidence="5">
    <location>
        <begin position="163"/>
        <end position="288"/>
    </location>
</feature>
<evidence type="ECO:0000313" key="7">
    <source>
        <dbReference type="Proteomes" id="UP000773614"/>
    </source>
</evidence>